<dbReference type="PANTHER" id="PTHR10192">
    <property type="entry name" value="MOLYBDOPTERIN BIOSYNTHESIS PROTEIN"/>
    <property type="match status" value="1"/>
</dbReference>
<dbReference type="InterPro" id="IPR005110">
    <property type="entry name" value="MoeA_linker/N"/>
</dbReference>
<evidence type="ECO:0000313" key="8">
    <source>
        <dbReference type="Proteomes" id="UP001626550"/>
    </source>
</evidence>
<proteinExistence type="inferred from homology"/>
<keyword evidence="5" id="KW-0460">Magnesium</keyword>
<keyword evidence="5" id="KW-0479">Metal-binding</keyword>
<dbReference type="GO" id="GO:0061598">
    <property type="term" value="F:molybdopterin adenylyltransferase activity"/>
    <property type="evidence" value="ECO:0007669"/>
    <property type="project" value="UniProtKB-UniRule"/>
</dbReference>
<dbReference type="Gene3D" id="2.40.340.10">
    <property type="entry name" value="MoeA, C-terminal, domain IV"/>
    <property type="match status" value="1"/>
</dbReference>
<dbReference type="Proteomes" id="UP001626550">
    <property type="component" value="Unassembled WGS sequence"/>
</dbReference>
<dbReference type="SUPFAM" id="SSF63867">
    <property type="entry name" value="MoeA C-terminal domain-like"/>
    <property type="match status" value="1"/>
</dbReference>
<evidence type="ECO:0000313" key="7">
    <source>
        <dbReference type="EMBL" id="KAL3313663.1"/>
    </source>
</evidence>
<keyword evidence="5" id="KW-0500">Molybdenum</keyword>
<dbReference type="AlphaFoldDB" id="A0ABD2Q2R7"/>
<name>A0ABD2Q2R7_9PLAT</name>
<reference evidence="7 8" key="1">
    <citation type="submission" date="2024-11" db="EMBL/GenBank/DDBJ databases">
        <title>Adaptive evolution of stress response genes in parasites aligns with host niche diversity.</title>
        <authorList>
            <person name="Hahn C."/>
            <person name="Resl P."/>
        </authorList>
    </citation>
    <scope>NUCLEOTIDE SEQUENCE [LARGE SCALE GENOMIC DNA]</scope>
    <source>
        <strain evidence="7">EGGRZ-B1_66</strain>
        <tissue evidence="7">Body</tissue>
    </source>
</reference>
<sequence>MKVTIITVSDSRSTLTDVTGPLYAKLLSDDRTFSISELLIVKDNVREIKRLLMECVSTSDCDVIMTNGGTGPTSRDVTPEAILPLLEKRFQAMEQLLAHTSFEYTQLASLSRFLVGSILDKSIVCLPGSAKGPVQLNSVLKQVLPHLVQMLRDQLHDHKPTTSKQLEQVNVCERPRKSPYPIISIEEATNIIFEKCDQLINDSAYVQVEALHRLKMTDKVLAFDLRPKDIPPFRASIKDGYAVLSDDESKIRRVVSVHCAGDQRLSQLNPGECVRVSTGAVIPDAADAVIQVEDTKLVSRTMDEETDIEVLVMPKKGQDIREKGSDLSSETVFARGTICTPSLINLLAAGGLFSWKRLQSFRTDSERESVLAQQPGFLPVFREPRVAIFSTGNEIGDCDYPETIIVDTNRIVLKQLLTGLVNMEHVIDFGIARDSTDSLISFFQRALDRDCDVIVTSGGVSMGEKDLIIPTLTQQFGAQLHFARVWLKPGKPTTFFTLARKGKPPVLIFSLPGNPVSVLVTCQLFVLPAIRRILRYPITQLYPRQIKVKLEHEIKMDPRPEFRRAIIKFTDSIPSANCNVFSNQLSSCLASCRDANLLLKLPESEQCSSLPAGSIVDAFFISL</sequence>
<dbReference type="SUPFAM" id="SSF63882">
    <property type="entry name" value="MoeA N-terminal region -like"/>
    <property type="match status" value="1"/>
</dbReference>
<comment type="pathway">
    <text evidence="1 5">Cofactor biosynthesis; molybdopterin biosynthesis.</text>
</comment>
<dbReference type="GO" id="GO:0046872">
    <property type="term" value="F:metal ion binding"/>
    <property type="evidence" value="ECO:0007669"/>
    <property type="project" value="UniProtKB-UniRule"/>
</dbReference>
<comment type="function">
    <text evidence="5">Catalyzes two steps in the biosynthesis of the molybdenum cofactor. In the first step, molybdopterin is adenylated. Subsequently, molybdate is inserted into adenylated molybdopterin and AMP is released.</text>
</comment>
<dbReference type="Pfam" id="PF00994">
    <property type="entry name" value="MoCF_biosynth"/>
    <property type="match status" value="2"/>
</dbReference>
<dbReference type="Pfam" id="PF03453">
    <property type="entry name" value="MoeA_N"/>
    <property type="match status" value="1"/>
</dbReference>
<dbReference type="InterPro" id="IPR036425">
    <property type="entry name" value="MoaB/Mog-like_dom_sf"/>
</dbReference>
<dbReference type="FunFam" id="2.170.190.11:FF:000001">
    <property type="entry name" value="Molybdopterin molybdenumtransferase"/>
    <property type="match status" value="1"/>
</dbReference>
<dbReference type="GO" id="GO:0005524">
    <property type="term" value="F:ATP binding"/>
    <property type="evidence" value="ECO:0007669"/>
    <property type="project" value="UniProtKB-UniRule"/>
</dbReference>
<evidence type="ECO:0000256" key="1">
    <source>
        <dbReference type="ARBA" id="ARBA00005046"/>
    </source>
</evidence>
<evidence type="ECO:0000256" key="3">
    <source>
        <dbReference type="ARBA" id="ARBA00008339"/>
    </source>
</evidence>
<gene>
    <name evidence="7" type="ORF">Ciccas_007735</name>
</gene>
<keyword evidence="8" id="KW-1185">Reference proteome</keyword>
<keyword evidence="5" id="KW-0808">Transferase</keyword>
<evidence type="ECO:0000256" key="2">
    <source>
        <dbReference type="ARBA" id="ARBA00007589"/>
    </source>
</evidence>
<dbReference type="InterPro" id="IPR001453">
    <property type="entry name" value="MoaB/Mog_dom"/>
</dbReference>
<dbReference type="PANTHER" id="PTHR10192:SF5">
    <property type="entry name" value="GEPHYRIN"/>
    <property type="match status" value="1"/>
</dbReference>
<comment type="similarity">
    <text evidence="2">In the N-terminal section; belongs to the MoaB/Mog family.</text>
</comment>
<dbReference type="SUPFAM" id="SSF53218">
    <property type="entry name" value="Molybdenum cofactor biosynthesis proteins"/>
    <property type="match status" value="2"/>
</dbReference>
<comment type="caution">
    <text evidence="7">The sequence shown here is derived from an EMBL/GenBank/DDBJ whole genome shotgun (WGS) entry which is preliminary data.</text>
</comment>
<dbReference type="InterPro" id="IPR008284">
    <property type="entry name" value="MoCF_biosynth_CS"/>
</dbReference>
<dbReference type="GO" id="GO:0006777">
    <property type="term" value="P:Mo-molybdopterin cofactor biosynthetic process"/>
    <property type="evidence" value="ECO:0007669"/>
    <property type="project" value="UniProtKB-UniRule"/>
</dbReference>
<comment type="catalytic activity">
    <reaction evidence="5">
        <text>molybdopterin + ATP + H(+) = adenylyl-molybdopterin + diphosphate</text>
        <dbReference type="Rhea" id="RHEA:31331"/>
        <dbReference type="ChEBI" id="CHEBI:15378"/>
        <dbReference type="ChEBI" id="CHEBI:30616"/>
        <dbReference type="ChEBI" id="CHEBI:33019"/>
        <dbReference type="ChEBI" id="CHEBI:58698"/>
        <dbReference type="ChEBI" id="CHEBI:62727"/>
    </reaction>
</comment>
<dbReference type="Gene3D" id="2.170.190.11">
    <property type="entry name" value="Molybdopterin biosynthesis moea protein, domain 3"/>
    <property type="match status" value="1"/>
</dbReference>
<comment type="similarity">
    <text evidence="3">In the C-terminal section; belongs to the MoeA family.</text>
</comment>
<dbReference type="Gene3D" id="3.90.105.10">
    <property type="entry name" value="Molybdopterin biosynthesis moea protein, domain 2"/>
    <property type="match status" value="1"/>
</dbReference>
<comment type="cofactor">
    <cofactor evidence="5">
        <name>Mg(2+)</name>
        <dbReference type="ChEBI" id="CHEBI:18420"/>
    </cofactor>
</comment>
<feature type="domain" description="MoaB/Mog" evidence="6">
    <location>
        <begin position="387"/>
        <end position="532"/>
    </location>
</feature>
<comment type="similarity">
    <text evidence="5">Belongs to the MoeA family.</text>
</comment>
<keyword evidence="4 5" id="KW-0501">Molybdenum cofactor biosynthesis</keyword>
<evidence type="ECO:0000256" key="5">
    <source>
        <dbReference type="RuleBase" id="RU365090"/>
    </source>
</evidence>
<dbReference type="EMBL" id="JBJKFK010001232">
    <property type="protein sequence ID" value="KAL3313663.1"/>
    <property type="molecule type" value="Genomic_DNA"/>
</dbReference>
<evidence type="ECO:0000259" key="6">
    <source>
        <dbReference type="SMART" id="SM00852"/>
    </source>
</evidence>
<comment type="catalytic activity">
    <reaction evidence="5">
        <text>adenylyl-molybdopterin + molybdate = Mo-molybdopterin + AMP + H(+)</text>
        <dbReference type="Rhea" id="RHEA:35047"/>
        <dbReference type="ChEBI" id="CHEBI:15378"/>
        <dbReference type="ChEBI" id="CHEBI:36264"/>
        <dbReference type="ChEBI" id="CHEBI:62727"/>
        <dbReference type="ChEBI" id="CHEBI:71302"/>
        <dbReference type="ChEBI" id="CHEBI:456215"/>
    </reaction>
</comment>
<dbReference type="CDD" id="cd00887">
    <property type="entry name" value="MoeA"/>
    <property type="match status" value="1"/>
</dbReference>
<dbReference type="PROSITE" id="PS01078">
    <property type="entry name" value="MOCF_BIOSYNTHESIS_1"/>
    <property type="match status" value="1"/>
</dbReference>
<dbReference type="InterPro" id="IPR038987">
    <property type="entry name" value="MoeA-like"/>
</dbReference>
<evidence type="ECO:0000256" key="4">
    <source>
        <dbReference type="ARBA" id="ARBA00023150"/>
    </source>
</evidence>
<dbReference type="GO" id="GO:0061599">
    <property type="term" value="F:molybdopterin molybdotransferase activity"/>
    <property type="evidence" value="ECO:0007669"/>
    <property type="project" value="UniProtKB-UniRule"/>
</dbReference>
<organism evidence="7 8">
    <name type="scientific">Cichlidogyrus casuarinus</name>
    <dbReference type="NCBI Taxonomy" id="1844966"/>
    <lineage>
        <taxon>Eukaryota</taxon>
        <taxon>Metazoa</taxon>
        <taxon>Spiralia</taxon>
        <taxon>Lophotrochozoa</taxon>
        <taxon>Platyhelminthes</taxon>
        <taxon>Monogenea</taxon>
        <taxon>Monopisthocotylea</taxon>
        <taxon>Dactylogyridea</taxon>
        <taxon>Ancyrocephalidae</taxon>
        <taxon>Cichlidogyrus</taxon>
    </lineage>
</organism>
<feature type="domain" description="MoaB/Mog" evidence="6">
    <location>
        <begin position="4"/>
        <end position="147"/>
    </location>
</feature>
<protein>
    <recommendedName>
        <fullName evidence="6">MoaB/Mog domain-containing protein</fullName>
    </recommendedName>
</protein>
<dbReference type="InterPro" id="IPR036135">
    <property type="entry name" value="MoeA_linker/N_sf"/>
</dbReference>
<dbReference type="InterPro" id="IPR036688">
    <property type="entry name" value="MoeA_C_domain_IV_sf"/>
</dbReference>
<dbReference type="Gene3D" id="3.40.980.10">
    <property type="entry name" value="MoaB/Mog-like domain"/>
    <property type="match status" value="2"/>
</dbReference>
<accession>A0ABD2Q2R7</accession>
<dbReference type="SMART" id="SM00852">
    <property type="entry name" value="MoCF_biosynth"/>
    <property type="match status" value="2"/>
</dbReference>